<name>A0ACC0NEK8_RHOML</name>
<accession>A0ACC0NEK8</accession>
<organism evidence="1 2">
    <name type="scientific">Rhododendron molle</name>
    <name type="common">Chinese azalea</name>
    <name type="synonym">Azalea mollis</name>
    <dbReference type="NCBI Taxonomy" id="49168"/>
    <lineage>
        <taxon>Eukaryota</taxon>
        <taxon>Viridiplantae</taxon>
        <taxon>Streptophyta</taxon>
        <taxon>Embryophyta</taxon>
        <taxon>Tracheophyta</taxon>
        <taxon>Spermatophyta</taxon>
        <taxon>Magnoliopsida</taxon>
        <taxon>eudicotyledons</taxon>
        <taxon>Gunneridae</taxon>
        <taxon>Pentapetalae</taxon>
        <taxon>asterids</taxon>
        <taxon>Ericales</taxon>
        <taxon>Ericaceae</taxon>
        <taxon>Ericoideae</taxon>
        <taxon>Rhodoreae</taxon>
        <taxon>Rhododendron</taxon>
    </lineage>
</organism>
<gene>
    <name evidence="1" type="ORF">RHMOL_Rhmol06G0206100</name>
</gene>
<proteinExistence type="predicted"/>
<dbReference type="Proteomes" id="UP001062846">
    <property type="component" value="Chromosome 6"/>
</dbReference>
<keyword evidence="2" id="KW-1185">Reference proteome</keyword>
<reference evidence="1" key="1">
    <citation type="submission" date="2022-02" db="EMBL/GenBank/DDBJ databases">
        <title>Plant Genome Project.</title>
        <authorList>
            <person name="Zhang R.-G."/>
        </authorList>
    </citation>
    <scope>NUCLEOTIDE SEQUENCE</scope>
    <source>
        <strain evidence="1">AT1</strain>
    </source>
</reference>
<comment type="caution">
    <text evidence="1">The sequence shown here is derived from an EMBL/GenBank/DDBJ whole genome shotgun (WGS) entry which is preliminary data.</text>
</comment>
<protein>
    <submittedName>
        <fullName evidence="1">Uncharacterized protein</fullName>
    </submittedName>
</protein>
<sequence length="614" mass="67722">MSVPKNPGLAEEGEEGEEEEESYGTAESMDPELYRATTEGDILEFIKAMKHGTLDRQYHSSAGCVQLGPQKHTVLHIATSCGHYEIVKLLCKDLPFYVAEKNSKGDTPLHIAARAGDLLLVTLLTSCDLREGVLELENEEGNTALHEALGHRHEKVARILIDRNPNTSYSVNKEGKSVLYLAAEAGFVDLVKLLVDNPVGNCSVERRFRNRSAVHAALLGKNIDVLRILWEKDQSSFHLRYDVEGRNSLHFSASIGFLEGVNFLLSKFCSATYQRDKRGLFPIHTASSKGHVNIIQAIRQHCPDSRELLTLQGQNIFHVAAKSGNDKAVSSMLKMPELEKLLNEKDDDGNTPLHVATICGHPRIVSALTRDERVDLELGNNDGFTALDIAEEYTEIRASFQKRLTWMALRVAGAPRSPHTNSSKTTKISSAEQNSEVENYRDKVNVVLLVATLVATVTFTAGFTVPGSYDNSNPDQGIATMLAKVKFQEFVICDTVAMYSSIIVTVTLIWAQLGDLSSMRVALKLAVPLLGIALVMMSIAFMAGVYLVVSKLHWLGNIILVMGSNVLIMLAALFMPLCFLGSSNSSIFRRLSCFSFLLLLYAFGSNTKRDENED</sequence>
<evidence type="ECO:0000313" key="2">
    <source>
        <dbReference type="Proteomes" id="UP001062846"/>
    </source>
</evidence>
<dbReference type="EMBL" id="CM046393">
    <property type="protein sequence ID" value="KAI8551696.1"/>
    <property type="molecule type" value="Genomic_DNA"/>
</dbReference>
<evidence type="ECO:0000313" key="1">
    <source>
        <dbReference type="EMBL" id="KAI8551696.1"/>
    </source>
</evidence>